<dbReference type="GO" id="GO:0005886">
    <property type="term" value="C:plasma membrane"/>
    <property type="evidence" value="ECO:0007669"/>
    <property type="project" value="UniProtKB-SubCell"/>
</dbReference>
<comment type="subcellular location">
    <subcellularLocation>
        <location evidence="1">Cell membrane</location>
        <topology evidence="1">Single-pass membrane protein</topology>
    </subcellularLocation>
</comment>
<evidence type="ECO:0000256" key="1">
    <source>
        <dbReference type="ARBA" id="ARBA00004162"/>
    </source>
</evidence>
<evidence type="ECO:0000256" key="5">
    <source>
        <dbReference type="ARBA" id="ARBA00023136"/>
    </source>
</evidence>
<evidence type="ECO:0000256" key="2">
    <source>
        <dbReference type="ARBA" id="ARBA00022475"/>
    </source>
</evidence>
<accession>A0A382BB36</accession>
<evidence type="ECO:0000256" key="4">
    <source>
        <dbReference type="ARBA" id="ARBA00022989"/>
    </source>
</evidence>
<dbReference type="InterPro" id="IPR052027">
    <property type="entry name" value="PspC"/>
</dbReference>
<feature type="domain" description="Phage shock protein PspC N-terminal" evidence="7">
    <location>
        <begin position="3"/>
        <end position="58"/>
    </location>
</feature>
<keyword evidence="4 6" id="KW-1133">Transmembrane helix</keyword>
<sequence>MERLYRNKKDSKIAGVCTGIGDYFEIDPVIVRLLFILGLVMGGSGLIVYVIAWIIVPMGTQEEV</sequence>
<dbReference type="PANTHER" id="PTHR33885">
    <property type="entry name" value="PHAGE SHOCK PROTEIN C"/>
    <property type="match status" value="1"/>
</dbReference>
<reference evidence="8" key="1">
    <citation type="submission" date="2018-05" db="EMBL/GenBank/DDBJ databases">
        <authorList>
            <person name="Lanie J.A."/>
            <person name="Ng W.-L."/>
            <person name="Kazmierczak K.M."/>
            <person name="Andrzejewski T.M."/>
            <person name="Davidsen T.M."/>
            <person name="Wayne K.J."/>
            <person name="Tettelin H."/>
            <person name="Glass J.I."/>
            <person name="Rusch D."/>
            <person name="Podicherti R."/>
            <person name="Tsui H.-C.T."/>
            <person name="Winkler M.E."/>
        </authorList>
    </citation>
    <scope>NUCLEOTIDE SEQUENCE</scope>
</reference>
<organism evidence="8">
    <name type="scientific">marine metagenome</name>
    <dbReference type="NCBI Taxonomy" id="408172"/>
    <lineage>
        <taxon>unclassified sequences</taxon>
        <taxon>metagenomes</taxon>
        <taxon>ecological metagenomes</taxon>
    </lineage>
</organism>
<keyword evidence="2" id="KW-1003">Cell membrane</keyword>
<evidence type="ECO:0000256" key="3">
    <source>
        <dbReference type="ARBA" id="ARBA00022692"/>
    </source>
</evidence>
<feature type="transmembrane region" description="Helical" evidence="6">
    <location>
        <begin position="33"/>
        <end position="56"/>
    </location>
</feature>
<dbReference type="PANTHER" id="PTHR33885:SF3">
    <property type="entry name" value="PHAGE SHOCK PROTEIN C"/>
    <property type="match status" value="1"/>
</dbReference>
<gene>
    <name evidence="8" type="ORF">METZ01_LOCUS163842</name>
</gene>
<proteinExistence type="predicted"/>
<evidence type="ECO:0000313" key="8">
    <source>
        <dbReference type="EMBL" id="SVB10988.1"/>
    </source>
</evidence>
<dbReference type="Pfam" id="PF04024">
    <property type="entry name" value="PspC"/>
    <property type="match status" value="1"/>
</dbReference>
<name>A0A382BB36_9ZZZZ</name>
<dbReference type="EMBL" id="UINC01028999">
    <property type="protein sequence ID" value="SVB10988.1"/>
    <property type="molecule type" value="Genomic_DNA"/>
</dbReference>
<keyword evidence="5 6" id="KW-0472">Membrane</keyword>
<protein>
    <recommendedName>
        <fullName evidence="7">Phage shock protein PspC N-terminal domain-containing protein</fullName>
    </recommendedName>
</protein>
<evidence type="ECO:0000256" key="6">
    <source>
        <dbReference type="SAM" id="Phobius"/>
    </source>
</evidence>
<evidence type="ECO:0000259" key="7">
    <source>
        <dbReference type="Pfam" id="PF04024"/>
    </source>
</evidence>
<dbReference type="InterPro" id="IPR007168">
    <property type="entry name" value="Phageshock_PspC_N"/>
</dbReference>
<dbReference type="AlphaFoldDB" id="A0A382BB36"/>
<keyword evidence="3 6" id="KW-0812">Transmembrane</keyword>